<dbReference type="Proteomes" id="UP000665026">
    <property type="component" value="Chromosome"/>
</dbReference>
<dbReference type="InterPro" id="IPR029044">
    <property type="entry name" value="Nucleotide-diphossugar_trans"/>
</dbReference>
<dbReference type="Pfam" id="PF13704">
    <property type="entry name" value="Glyco_tranf_2_4"/>
    <property type="match status" value="1"/>
</dbReference>
<evidence type="ECO:0000313" key="1">
    <source>
        <dbReference type="EMBL" id="QTN37032.1"/>
    </source>
</evidence>
<dbReference type="CDD" id="cd00761">
    <property type="entry name" value="Glyco_tranf_GTA_type"/>
    <property type="match status" value="1"/>
</dbReference>
<dbReference type="KEGG" id="cact:HZ995_05870"/>
<sequence length="359" mass="41314">MPDVGSLDYKRPKMWRRLRLRRRRQGLLWRAFRARRHLKAVQNNSDQIASHDILLFAVVRNEENRLPYFLDYYRSLGVDHFLIVDNGSYDGTRALLRGHPDVSIWETKASYRTSRFGMDWINRLLGQYGHGHWCLTVDADELFVFPKALGADLPSLTSVLDQNAQIGFGALMLDMAPKDALGDAVYEAGQDPVETLPFFDPGPYRRERQGPLNNLWVQGGLRERKFFETRPRRSPTLNKLPLMKWNRRWAYVISTHSILPPQLNMIYDGPGGDTPSGALLHTKFLPEIVSKSEIEKQRGEHFTRPELFDGYYDDVASSPVLWDETCLRYEGPEQLESLDLIGIGKGSKQLDIASRKDRP</sequence>
<dbReference type="SUPFAM" id="SSF53448">
    <property type="entry name" value="Nucleotide-diphospho-sugar transferases"/>
    <property type="match status" value="1"/>
</dbReference>
<organism evidence="1 2">
    <name type="scientific">Cognatishimia activa</name>
    <dbReference type="NCBI Taxonomy" id="1715691"/>
    <lineage>
        <taxon>Bacteria</taxon>
        <taxon>Pseudomonadati</taxon>
        <taxon>Pseudomonadota</taxon>
        <taxon>Alphaproteobacteria</taxon>
        <taxon>Rhodobacterales</taxon>
        <taxon>Paracoccaceae</taxon>
        <taxon>Cognatishimia</taxon>
    </lineage>
</organism>
<proteinExistence type="predicted"/>
<protein>
    <submittedName>
        <fullName evidence="1">Glycosyltransferase family 2 protein</fullName>
    </submittedName>
</protein>
<dbReference type="Gene3D" id="3.90.550.10">
    <property type="entry name" value="Spore Coat Polysaccharide Biosynthesis Protein SpsA, Chain A"/>
    <property type="match status" value="1"/>
</dbReference>
<accession>A0A975I8G4</accession>
<gene>
    <name evidence="1" type="ORF">HZ995_05870</name>
</gene>
<reference evidence="1" key="1">
    <citation type="submission" date="2020-07" db="EMBL/GenBank/DDBJ databases">
        <title>Genome sequences of bacteria associated with the marine, planktonic diatom Thalassiosira profunda strain ECT2AJA-044.</title>
        <authorList>
            <person name="Gargas C.B."/>
            <person name="Roberts W.R."/>
            <person name="Alverson A.J."/>
        </authorList>
    </citation>
    <scope>NUCLEOTIDE SEQUENCE</scope>
    <source>
        <strain evidence="1">ECT2AJA-044</strain>
    </source>
</reference>
<dbReference type="EMBL" id="CP060010">
    <property type="protein sequence ID" value="QTN37032.1"/>
    <property type="molecule type" value="Genomic_DNA"/>
</dbReference>
<dbReference type="AlphaFoldDB" id="A0A975I8G4"/>
<name>A0A975I8G4_9RHOB</name>
<evidence type="ECO:0000313" key="2">
    <source>
        <dbReference type="Proteomes" id="UP000665026"/>
    </source>
</evidence>